<feature type="chain" id="PRO_5016688922" description="Adhesin domain-containing protein" evidence="1">
    <location>
        <begin position="18"/>
        <end position="298"/>
    </location>
</feature>
<protein>
    <recommendedName>
        <fullName evidence="4">Adhesin domain-containing protein</fullName>
    </recommendedName>
</protein>
<keyword evidence="3" id="KW-1185">Reference proteome</keyword>
<organism evidence="2 3">
    <name type="scientific">Larkinella punicea</name>
    <dbReference type="NCBI Taxonomy" id="2315727"/>
    <lineage>
        <taxon>Bacteria</taxon>
        <taxon>Pseudomonadati</taxon>
        <taxon>Bacteroidota</taxon>
        <taxon>Cytophagia</taxon>
        <taxon>Cytophagales</taxon>
        <taxon>Spirosomataceae</taxon>
        <taxon>Larkinella</taxon>
    </lineage>
</organism>
<name>A0A368JL89_9BACT</name>
<evidence type="ECO:0000313" key="2">
    <source>
        <dbReference type="EMBL" id="RCR67323.1"/>
    </source>
</evidence>
<dbReference type="RefSeq" id="WP_114408322.1">
    <property type="nucleotide sequence ID" value="NZ_QOWE01000020.1"/>
</dbReference>
<keyword evidence="1" id="KW-0732">Signal</keyword>
<dbReference type="EMBL" id="QOWE01000020">
    <property type="protein sequence ID" value="RCR67323.1"/>
    <property type="molecule type" value="Genomic_DNA"/>
</dbReference>
<reference evidence="2 3" key="1">
    <citation type="submission" date="2018-07" db="EMBL/GenBank/DDBJ databases">
        <title>Genome analysis of Larkinella rosea.</title>
        <authorList>
            <person name="Zhou Z."/>
            <person name="Wang G."/>
        </authorList>
    </citation>
    <scope>NUCLEOTIDE SEQUENCE [LARGE SCALE GENOMIC DNA]</scope>
    <source>
        <strain evidence="3">zzj9</strain>
    </source>
</reference>
<evidence type="ECO:0008006" key="4">
    <source>
        <dbReference type="Google" id="ProtNLM"/>
    </source>
</evidence>
<accession>A0A368JL89</accession>
<comment type="caution">
    <text evidence="2">The sequence shown here is derived from an EMBL/GenBank/DDBJ whole genome shotgun (WGS) entry which is preliminary data.</text>
</comment>
<evidence type="ECO:0000313" key="3">
    <source>
        <dbReference type="Proteomes" id="UP000253383"/>
    </source>
</evidence>
<evidence type="ECO:0000256" key="1">
    <source>
        <dbReference type="SAM" id="SignalP"/>
    </source>
</evidence>
<dbReference type="Proteomes" id="UP000253383">
    <property type="component" value="Unassembled WGS sequence"/>
</dbReference>
<gene>
    <name evidence="2" type="ORF">DUE52_22600</name>
</gene>
<dbReference type="AlphaFoldDB" id="A0A368JL89"/>
<dbReference type="OrthoDB" id="1492551at2"/>
<sequence>MKTLLFLLTFVTISTLAQTRLQVVTKTVEKELAYSVGQRVNLTAQKADITIKGWSKTTVLVRLKLIAKHPEREVAERELGYLNYDIQTRNNVIDLSNRFTIPQRAGAIKGNLKAVYEIWVPTRCAISLQNTFGDVSLSDLAGDTSLKVEFGKLSISNLNGKTTVVSDYGDIDATELGGFFTIKAEKAEITLRDLSGNGTIQSRYGKLSIQPVAGLTALTVQAARTEVFLYPKRLDDFQYEIETTFSTIQVPELYSGHLSASRRRFRYASNGSKGTISVTNSYSPVIIQPSVGGVTLAK</sequence>
<proteinExistence type="predicted"/>
<feature type="signal peptide" evidence="1">
    <location>
        <begin position="1"/>
        <end position="17"/>
    </location>
</feature>